<dbReference type="SUPFAM" id="SSF54211">
    <property type="entry name" value="Ribosomal protein S5 domain 2-like"/>
    <property type="match status" value="1"/>
</dbReference>
<evidence type="ECO:0000256" key="3">
    <source>
        <dbReference type="ARBA" id="ARBA00022679"/>
    </source>
</evidence>
<name>A0A4T2GN16_STRSU</name>
<dbReference type="GO" id="GO:0004631">
    <property type="term" value="F:phosphomevalonate kinase activity"/>
    <property type="evidence" value="ECO:0007669"/>
    <property type="project" value="UniProtKB-EC"/>
</dbReference>
<proteinExistence type="predicted"/>
<dbReference type="AlphaFoldDB" id="A0A4T2GN16"/>
<evidence type="ECO:0000259" key="7">
    <source>
        <dbReference type="Pfam" id="PF00288"/>
    </source>
</evidence>
<reference evidence="9 10" key="1">
    <citation type="submission" date="2019-04" db="EMBL/GenBank/DDBJ databases">
        <title>Genome analysis of Streptococcus suis strain WUSS424.</title>
        <authorList>
            <person name="Chen H."/>
            <person name="Gao X."/>
            <person name="Wu Z."/>
        </authorList>
    </citation>
    <scope>NUCLEOTIDE SEQUENCE [LARGE SCALE GENOMIC DNA]</scope>
    <source>
        <strain evidence="9 10">WUSS424</strain>
    </source>
</reference>
<dbReference type="InterPro" id="IPR035102">
    <property type="entry name" value="Phosphomevalonate_kinase"/>
</dbReference>
<dbReference type="Proteomes" id="UP000305165">
    <property type="component" value="Unassembled WGS sequence"/>
</dbReference>
<sequence length="372" mass="40538">MKVEVAVPGKLFIAGEYAIVQPGQLALVAGVNRFLTVGLEPVLEGQEGTIWSEQDPETVLTWRLEEGQVWVSQPEVYPLITTALQLVLDYGRAIGCQLSSPFHLKITSDLDDRKTSRKYGLGSSGALTVGLVRALLRYFKLEEKDLLVFKLAALVQTRLEMKGSFGDLAASSFAGLVAYQSVDRSWLTEEASRQSLHSLLESDWKDLDIQRLELPADVQFMVAWTGTVASTDASLDRVQKASGQWSQAGYDGFLRDSLACVKGLIHACKSDDRSAFLQGIRENRRLLKEASAGLGVEIETLSLKTLIDRAEEVGAVAKTSGAGGGDCGIAFADSVTIANEVKKNWLAAGLLPLDIEMCEVNKRDDASARIWE</sequence>
<protein>
    <recommendedName>
        <fullName evidence="2">phosphomevalonate kinase</fullName>
        <ecNumber evidence="2">2.7.4.2</ecNumber>
    </recommendedName>
</protein>
<dbReference type="InterPro" id="IPR036554">
    <property type="entry name" value="GHMP_kinase_C_sf"/>
</dbReference>
<evidence type="ECO:0000259" key="8">
    <source>
        <dbReference type="Pfam" id="PF08544"/>
    </source>
</evidence>
<dbReference type="EMBL" id="SSXO01000003">
    <property type="protein sequence ID" value="TIH99763.1"/>
    <property type="molecule type" value="Genomic_DNA"/>
</dbReference>
<dbReference type="InterPro" id="IPR014721">
    <property type="entry name" value="Ribsml_uS5_D2-typ_fold_subgr"/>
</dbReference>
<dbReference type="GO" id="GO:0019287">
    <property type="term" value="P:isopentenyl diphosphate biosynthetic process, mevalonate pathway"/>
    <property type="evidence" value="ECO:0007669"/>
    <property type="project" value="UniProtKB-UniPathway"/>
</dbReference>
<accession>A0A4T2GN16</accession>
<dbReference type="OrthoDB" id="1522677at2"/>
<dbReference type="InterPro" id="IPR005917">
    <property type="entry name" value="Pmev_kinase_bact"/>
</dbReference>
<evidence type="ECO:0000256" key="1">
    <source>
        <dbReference type="ARBA" id="ARBA00005017"/>
    </source>
</evidence>
<evidence type="ECO:0000313" key="9">
    <source>
        <dbReference type="EMBL" id="TIH99763.1"/>
    </source>
</evidence>
<gene>
    <name evidence="9" type="ORF">FAJ39_06065</name>
</gene>
<keyword evidence="5 9" id="KW-0418">Kinase</keyword>
<dbReference type="UniPathway" id="UPA00057">
    <property type="reaction ID" value="UER00099"/>
</dbReference>
<dbReference type="Gene3D" id="3.30.230.10">
    <property type="match status" value="1"/>
</dbReference>
<feature type="domain" description="GHMP kinase C-terminal" evidence="8">
    <location>
        <begin position="266"/>
        <end position="345"/>
    </location>
</feature>
<keyword evidence="6" id="KW-0067">ATP-binding</keyword>
<dbReference type="PANTHER" id="PTHR31814:SF2">
    <property type="entry name" value="PHOSPHOMEVALONATE KINASE"/>
    <property type="match status" value="1"/>
</dbReference>
<dbReference type="PANTHER" id="PTHR31814">
    <property type="match status" value="1"/>
</dbReference>
<dbReference type="Gene3D" id="3.30.70.890">
    <property type="entry name" value="GHMP kinase, C-terminal domain"/>
    <property type="match status" value="1"/>
</dbReference>
<dbReference type="GO" id="GO:0005524">
    <property type="term" value="F:ATP binding"/>
    <property type="evidence" value="ECO:0007669"/>
    <property type="project" value="UniProtKB-KW"/>
</dbReference>
<comment type="pathway">
    <text evidence="1">Isoprenoid biosynthesis; isopentenyl diphosphate biosynthesis via mevalonate pathway; isopentenyl diphosphate from (R)-mevalonate: step 2/3.</text>
</comment>
<comment type="caution">
    <text evidence="9">The sequence shown here is derived from an EMBL/GenBank/DDBJ whole genome shotgun (WGS) entry which is preliminary data.</text>
</comment>
<organism evidence="9 10">
    <name type="scientific">Streptococcus suis</name>
    <dbReference type="NCBI Taxonomy" id="1307"/>
    <lineage>
        <taxon>Bacteria</taxon>
        <taxon>Bacillati</taxon>
        <taxon>Bacillota</taxon>
        <taxon>Bacilli</taxon>
        <taxon>Lactobacillales</taxon>
        <taxon>Streptococcaceae</taxon>
        <taxon>Streptococcus</taxon>
    </lineage>
</organism>
<dbReference type="SUPFAM" id="SSF55060">
    <property type="entry name" value="GHMP Kinase, C-terminal domain"/>
    <property type="match status" value="1"/>
</dbReference>
<dbReference type="InterPro" id="IPR006204">
    <property type="entry name" value="GHMP_kinase_N_dom"/>
</dbReference>
<evidence type="ECO:0000256" key="6">
    <source>
        <dbReference type="ARBA" id="ARBA00022840"/>
    </source>
</evidence>
<feature type="domain" description="GHMP kinase N-terminal" evidence="7">
    <location>
        <begin position="92"/>
        <end position="175"/>
    </location>
</feature>
<keyword evidence="3 9" id="KW-0808">Transferase</keyword>
<evidence type="ECO:0000256" key="5">
    <source>
        <dbReference type="ARBA" id="ARBA00022777"/>
    </source>
</evidence>
<evidence type="ECO:0000256" key="2">
    <source>
        <dbReference type="ARBA" id="ARBA00012958"/>
    </source>
</evidence>
<dbReference type="EC" id="2.7.4.2" evidence="2"/>
<dbReference type="NCBIfam" id="TIGR01220">
    <property type="entry name" value="Pmev_kin_Gr_pos"/>
    <property type="match status" value="1"/>
</dbReference>
<dbReference type="Pfam" id="PF00288">
    <property type="entry name" value="GHMP_kinases_N"/>
    <property type="match status" value="1"/>
</dbReference>
<evidence type="ECO:0000313" key="10">
    <source>
        <dbReference type="Proteomes" id="UP000305165"/>
    </source>
</evidence>
<dbReference type="InterPro" id="IPR013750">
    <property type="entry name" value="GHMP_kinase_C_dom"/>
</dbReference>
<dbReference type="InterPro" id="IPR020568">
    <property type="entry name" value="Ribosomal_Su5_D2-typ_SF"/>
</dbReference>
<keyword evidence="4" id="KW-0547">Nucleotide-binding</keyword>
<evidence type="ECO:0000256" key="4">
    <source>
        <dbReference type="ARBA" id="ARBA00022741"/>
    </source>
</evidence>
<dbReference type="Pfam" id="PF08544">
    <property type="entry name" value="GHMP_kinases_C"/>
    <property type="match status" value="1"/>
</dbReference>
<dbReference type="PRINTS" id="PR00959">
    <property type="entry name" value="MEVGALKINASE"/>
</dbReference>